<dbReference type="PANTHER" id="PTHR35601:SF1">
    <property type="entry name" value="TOXIN RELE"/>
    <property type="match status" value="1"/>
</dbReference>
<dbReference type="AlphaFoldDB" id="A0A2I1JYV2"/>
<evidence type="ECO:0000313" key="4">
    <source>
        <dbReference type="Proteomes" id="UP000234384"/>
    </source>
</evidence>
<gene>
    <name evidence="3" type="ORF">CYJ57_05380</name>
</gene>
<dbReference type="Pfam" id="PF05016">
    <property type="entry name" value="ParE_toxin"/>
    <property type="match status" value="1"/>
</dbReference>
<keyword evidence="2" id="KW-1277">Toxin-antitoxin system</keyword>
<dbReference type="InterPro" id="IPR035093">
    <property type="entry name" value="RelE/ParE_toxin_dom_sf"/>
</dbReference>
<evidence type="ECO:0000256" key="1">
    <source>
        <dbReference type="ARBA" id="ARBA00006226"/>
    </source>
</evidence>
<proteinExistence type="inferred from homology"/>
<protein>
    <submittedName>
        <fullName evidence="3">Type II toxin-antitoxin system mRNA interferase toxin, RelE/StbE family</fullName>
    </submittedName>
</protein>
<dbReference type="InterPro" id="IPR007712">
    <property type="entry name" value="RelE/ParE_toxin"/>
</dbReference>
<dbReference type="Gene3D" id="3.30.2310.20">
    <property type="entry name" value="RelE-like"/>
    <property type="match status" value="1"/>
</dbReference>
<dbReference type="EMBL" id="PKHE01000013">
    <property type="protein sequence ID" value="PKY88561.1"/>
    <property type="molecule type" value="Genomic_DNA"/>
</dbReference>
<reference evidence="3 4" key="1">
    <citation type="submission" date="2017-12" db="EMBL/GenBank/DDBJ databases">
        <title>Phylogenetic diversity of female urinary microbiome.</title>
        <authorList>
            <person name="Thomas-White K."/>
            <person name="Wolfe A.J."/>
        </authorList>
    </citation>
    <scope>NUCLEOTIDE SEQUENCE [LARGE SCALE GENOMIC DNA]</scope>
    <source>
        <strain evidence="3 4">UMB0898</strain>
    </source>
</reference>
<sequence>MAKYQVVFASSFEKEFSRLDNGVQKQILKWIGKHLVNVDFPTAPGKTLKGDLRDYVRFRVGDYRIISLVDENLFVITNIHVGDQRDSYK</sequence>
<comment type="caution">
    <text evidence="3">The sequence shown here is derived from an EMBL/GenBank/DDBJ whole genome shotgun (WGS) entry which is preliminary data.</text>
</comment>
<name>A0A2I1JYV2_9LACT</name>
<organism evidence="3 4">
    <name type="scientific">Falseniella ignava</name>
    <dbReference type="NCBI Taxonomy" id="137730"/>
    <lineage>
        <taxon>Bacteria</taxon>
        <taxon>Bacillati</taxon>
        <taxon>Bacillota</taxon>
        <taxon>Bacilli</taxon>
        <taxon>Lactobacillales</taxon>
        <taxon>Aerococcaceae</taxon>
        <taxon>Falseniella</taxon>
    </lineage>
</organism>
<dbReference type="SUPFAM" id="SSF143011">
    <property type="entry name" value="RelE-like"/>
    <property type="match status" value="1"/>
</dbReference>
<accession>A0A2I1JYV2</accession>
<evidence type="ECO:0000256" key="2">
    <source>
        <dbReference type="ARBA" id="ARBA00022649"/>
    </source>
</evidence>
<dbReference type="PANTHER" id="PTHR35601">
    <property type="entry name" value="TOXIN RELE"/>
    <property type="match status" value="1"/>
</dbReference>
<dbReference type="Proteomes" id="UP000234384">
    <property type="component" value="Unassembled WGS sequence"/>
</dbReference>
<evidence type="ECO:0000313" key="3">
    <source>
        <dbReference type="EMBL" id="PKY88561.1"/>
    </source>
</evidence>
<dbReference type="RefSeq" id="WP_101954369.1">
    <property type="nucleotide sequence ID" value="NZ_PKHE01000013.1"/>
</dbReference>
<dbReference type="OrthoDB" id="9805098at2"/>
<comment type="similarity">
    <text evidence="1">Belongs to the RelE toxin family.</text>
</comment>